<keyword evidence="9" id="KW-0874">Quinone</keyword>
<reference evidence="11" key="1">
    <citation type="journal article" date="2019" name="Int. J. Syst. Evol. Microbiol.">
        <title>The Global Catalogue of Microorganisms (GCM) 10K type strain sequencing project: providing services to taxonomists for standard genome sequencing and annotation.</title>
        <authorList>
            <consortium name="The Broad Institute Genomics Platform"/>
            <consortium name="The Broad Institute Genome Sequencing Center for Infectious Disease"/>
            <person name="Wu L."/>
            <person name="Ma J."/>
        </authorList>
    </citation>
    <scope>NUCLEOTIDE SEQUENCE [LARGE SCALE GENOMIC DNA]</scope>
    <source>
        <strain evidence="11">JCM 17217</strain>
    </source>
</reference>
<dbReference type="Pfam" id="PF00420">
    <property type="entry name" value="Oxidored_q2"/>
    <property type="match status" value="1"/>
</dbReference>
<keyword evidence="6 9" id="KW-1133">Transmembrane helix</keyword>
<sequence>MLIRRPFCMDQTVSQTIPEVIRTVPLQYYVFFASALFAIGVTGVLVRRNAIIIFMCVELMLNAVNILLTAFSAYRADPNGQIFVFFIMAVAAAEVSVGLGIIVMIYRNFQTTDVNLLSRLKW</sequence>
<feature type="transmembrane region" description="Helical" evidence="9">
    <location>
        <begin position="26"/>
        <end position="46"/>
    </location>
</feature>
<evidence type="ECO:0000256" key="1">
    <source>
        <dbReference type="ARBA" id="ARBA00004141"/>
    </source>
</evidence>
<feature type="transmembrane region" description="Helical" evidence="9">
    <location>
        <begin position="53"/>
        <end position="76"/>
    </location>
</feature>
<evidence type="ECO:0000256" key="8">
    <source>
        <dbReference type="ARBA" id="ARBA00023136"/>
    </source>
</evidence>
<protein>
    <recommendedName>
        <fullName evidence="9">NADH-quinone oxidoreductase subunit K</fullName>
        <ecNumber evidence="9">7.1.1.-</ecNumber>
    </recommendedName>
    <alternativeName>
        <fullName evidence="9">NADH dehydrogenase I subunit K</fullName>
    </alternativeName>
    <alternativeName>
        <fullName evidence="9">NDH-1 subunit K</fullName>
    </alternativeName>
</protein>
<dbReference type="NCBIfam" id="NF004320">
    <property type="entry name" value="PRK05715.1-2"/>
    <property type="match status" value="1"/>
</dbReference>
<name>A0ABP7QAE1_9BACT</name>
<dbReference type="PANTHER" id="PTHR11434:SF21">
    <property type="entry name" value="NADH DEHYDROGENASE SUBUNIT 4L-RELATED"/>
    <property type="match status" value="1"/>
</dbReference>
<comment type="subcellular location">
    <subcellularLocation>
        <location evidence="9">Cell membrane</location>
        <topology evidence="9">Multi-pass membrane protein</topology>
    </subcellularLocation>
    <subcellularLocation>
        <location evidence="1">Membrane</location>
        <topology evidence="1">Multi-pass membrane protein</topology>
    </subcellularLocation>
</comment>
<keyword evidence="9" id="KW-1003">Cell membrane</keyword>
<evidence type="ECO:0000256" key="6">
    <source>
        <dbReference type="ARBA" id="ARBA00022989"/>
    </source>
</evidence>
<dbReference type="InterPro" id="IPR039428">
    <property type="entry name" value="NUOK/Mnh_C1-like"/>
</dbReference>
<dbReference type="NCBIfam" id="NF004321">
    <property type="entry name" value="PRK05715.1-3"/>
    <property type="match status" value="1"/>
</dbReference>
<keyword evidence="5 9" id="KW-1278">Translocase</keyword>
<evidence type="ECO:0000256" key="4">
    <source>
        <dbReference type="ARBA" id="ARBA00022692"/>
    </source>
</evidence>
<evidence type="ECO:0000313" key="10">
    <source>
        <dbReference type="EMBL" id="GAA3978904.1"/>
    </source>
</evidence>
<organism evidence="10 11">
    <name type="scientific">Hymenobacter antarcticus</name>
    <dbReference type="NCBI Taxonomy" id="486270"/>
    <lineage>
        <taxon>Bacteria</taxon>
        <taxon>Pseudomonadati</taxon>
        <taxon>Bacteroidota</taxon>
        <taxon>Cytophagia</taxon>
        <taxon>Cytophagales</taxon>
        <taxon>Hymenobacteraceae</taxon>
        <taxon>Hymenobacter</taxon>
    </lineage>
</organism>
<comment type="caution">
    <text evidence="10">The sequence shown here is derived from an EMBL/GenBank/DDBJ whole genome shotgun (WGS) entry which is preliminary data.</text>
</comment>
<evidence type="ECO:0000256" key="3">
    <source>
        <dbReference type="ARBA" id="ARBA00022448"/>
    </source>
</evidence>
<comment type="similarity">
    <text evidence="2 9">Belongs to the complex I subunit 4L family.</text>
</comment>
<keyword evidence="3 9" id="KW-0813">Transport</keyword>
<evidence type="ECO:0000313" key="11">
    <source>
        <dbReference type="Proteomes" id="UP001501556"/>
    </source>
</evidence>
<proteinExistence type="inferred from homology"/>
<dbReference type="InterPro" id="IPR001133">
    <property type="entry name" value="NADH_UbQ_OxRdtase_chain4L/K"/>
</dbReference>
<keyword evidence="4 9" id="KW-0812">Transmembrane</keyword>
<comment type="function">
    <text evidence="9">NDH-1 shuttles electrons from NADH, via FMN and iron-sulfur (Fe-S) centers, to quinones in the respiratory chain. The immediate electron acceptor for the enzyme in this species is believed to be a menaquinone. Couples the redox reaction to proton translocation (for every two electrons transferred, four hydrogen ions are translocated across the cytoplasmic membrane), and thus conserves the redox energy in a proton gradient.</text>
</comment>
<keyword evidence="8 9" id="KW-0472">Membrane</keyword>
<keyword evidence="7 9" id="KW-0520">NAD</keyword>
<dbReference type="Gene3D" id="1.10.287.3510">
    <property type="match status" value="1"/>
</dbReference>
<evidence type="ECO:0000256" key="2">
    <source>
        <dbReference type="ARBA" id="ARBA00010519"/>
    </source>
</evidence>
<comment type="catalytic activity">
    <reaction evidence="9">
        <text>a quinone + NADH + 5 H(+)(in) = a quinol + NAD(+) + 4 H(+)(out)</text>
        <dbReference type="Rhea" id="RHEA:57888"/>
        <dbReference type="ChEBI" id="CHEBI:15378"/>
        <dbReference type="ChEBI" id="CHEBI:24646"/>
        <dbReference type="ChEBI" id="CHEBI:57540"/>
        <dbReference type="ChEBI" id="CHEBI:57945"/>
        <dbReference type="ChEBI" id="CHEBI:132124"/>
    </reaction>
</comment>
<dbReference type="EC" id="7.1.1.-" evidence="9"/>
<evidence type="ECO:0000256" key="9">
    <source>
        <dbReference type="HAMAP-Rule" id="MF_01456"/>
    </source>
</evidence>
<evidence type="ECO:0000256" key="7">
    <source>
        <dbReference type="ARBA" id="ARBA00023027"/>
    </source>
</evidence>
<evidence type="ECO:0000256" key="5">
    <source>
        <dbReference type="ARBA" id="ARBA00022967"/>
    </source>
</evidence>
<keyword evidence="11" id="KW-1185">Reference proteome</keyword>
<dbReference type="EMBL" id="BAABDI010000016">
    <property type="protein sequence ID" value="GAA3978904.1"/>
    <property type="molecule type" value="Genomic_DNA"/>
</dbReference>
<dbReference type="Proteomes" id="UP001501556">
    <property type="component" value="Unassembled WGS sequence"/>
</dbReference>
<feature type="transmembrane region" description="Helical" evidence="9">
    <location>
        <begin position="82"/>
        <end position="106"/>
    </location>
</feature>
<dbReference type="PANTHER" id="PTHR11434">
    <property type="entry name" value="NADH-UBIQUINONE OXIDOREDUCTASE SUBUNIT ND4L"/>
    <property type="match status" value="1"/>
</dbReference>
<gene>
    <name evidence="9 10" type="primary">nuoK</name>
    <name evidence="10" type="ORF">GCM10022407_25050</name>
</gene>
<comment type="subunit">
    <text evidence="9">NDH-1 is composed of 14 different subunits. Subunits NuoA, H, J, K, L, M, N constitute the membrane sector of the complex.</text>
</comment>
<dbReference type="HAMAP" id="MF_01456">
    <property type="entry name" value="NDH1_NuoK"/>
    <property type="match status" value="1"/>
</dbReference>
<accession>A0ABP7QAE1</accession>